<dbReference type="Proteomes" id="UP000663882">
    <property type="component" value="Unassembled WGS sequence"/>
</dbReference>
<feature type="non-terminal residue" evidence="1">
    <location>
        <position position="1"/>
    </location>
</feature>
<sequence length="54" mass="6006">CSPIYKLLFGISLIRNIPEHIERAHFNGGSTQHIFNAHGIPFLLSPHVSGIARK</sequence>
<organism evidence="1 2">
    <name type="scientific">Rotaria sordida</name>
    <dbReference type="NCBI Taxonomy" id="392033"/>
    <lineage>
        <taxon>Eukaryota</taxon>
        <taxon>Metazoa</taxon>
        <taxon>Spiralia</taxon>
        <taxon>Gnathifera</taxon>
        <taxon>Rotifera</taxon>
        <taxon>Eurotatoria</taxon>
        <taxon>Bdelloidea</taxon>
        <taxon>Philodinida</taxon>
        <taxon>Philodinidae</taxon>
        <taxon>Rotaria</taxon>
    </lineage>
</organism>
<name>A0A815VKW1_9BILA</name>
<evidence type="ECO:0000313" key="2">
    <source>
        <dbReference type="Proteomes" id="UP000663882"/>
    </source>
</evidence>
<dbReference type="AlphaFoldDB" id="A0A815VKW1"/>
<dbReference type="EMBL" id="CAJNOO010019278">
    <property type="protein sequence ID" value="CAF1529609.1"/>
    <property type="molecule type" value="Genomic_DNA"/>
</dbReference>
<accession>A0A815VKW1</accession>
<protein>
    <submittedName>
        <fullName evidence="1">Uncharacterized protein</fullName>
    </submittedName>
</protein>
<gene>
    <name evidence="1" type="ORF">RFH988_LOCUS39463</name>
</gene>
<comment type="caution">
    <text evidence="1">The sequence shown here is derived from an EMBL/GenBank/DDBJ whole genome shotgun (WGS) entry which is preliminary data.</text>
</comment>
<reference evidence="1" key="1">
    <citation type="submission" date="2021-02" db="EMBL/GenBank/DDBJ databases">
        <authorList>
            <person name="Nowell W R."/>
        </authorList>
    </citation>
    <scope>NUCLEOTIDE SEQUENCE</scope>
</reference>
<proteinExistence type="predicted"/>
<dbReference type="OrthoDB" id="416496at2759"/>
<evidence type="ECO:0000313" key="1">
    <source>
        <dbReference type="EMBL" id="CAF1529609.1"/>
    </source>
</evidence>